<dbReference type="Proteomes" id="UP000195667">
    <property type="component" value="Unassembled WGS sequence"/>
</dbReference>
<reference evidence="2" key="1">
    <citation type="submission" date="2017-02" db="EMBL/GenBank/DDBJ databases">
        <authorList>
            <person name="Daims H."/>
        </authorList>
    </citation>
    <scope>NUCLEOTIDE SEQUENCE [LARGE SCALE GENOMIC DNA]</scope>
</reference>
<evidence type="ECO:0000313" key="1">
    <source>
        <dbReference type="EMBL" id="SJM92854.1"/>
    </source>
</evidence>
<keyword evidence="2" id="KW-1185">Reference proteome</keyword>
<evidence type="ECO:0000313" key="2">
    <source>
        <dbReference type="Proteomes" id="UP000195667"/>
    </source>
</evidence>
<accession>A0A1R4H9B6</accession>
<proteinExistence type="predicted"/>
<sequence length="49" mass="5618">MQLPVITCKIPCYIRDGGVVMSICTIKDFEHCFSSAFLFRTLSFNRKCP</sequence>
<dbReference type="EMBL" id="FUKI01000109">
    <property type="protein sequence ID" value="SJM92854.1"/>
    <property type="molecule type" value="Genomic_DNA"/>
</dbReference>
<protein>
    <submittedName>
        <fullName evidence="1">Uncharacterized protein</fullName>
    </submittedName>
</protein>
<dbReference type="AlphaFoldDB" id="A0A1R4H9B6"/>
<name>A0A1R4H9B6_9GAMM</name>
<organism evidence="1 2">
    <name type="scientific">Crenothrix polyspora</name>
    <dbReference type="NCBI Taxonomy" id="360316"/>
    <lineage>
        <taxon>Bacteria</taxon>
        <taxon>Pseudomonadati</taxon>
        <taxon>Pseudomonadota</taxon>
        <taxon>Gammaproteobacteria</taxon>
        <taxon>Methylococcales</taxon>
        <taxon>Crenotrichaceae</taxon>
        <taxon>Crenothrix</taxon>
    </lineage>
</organism>
<gene>
    <name evidence="1" type="ORF">CRENPOLYSF1_340016</name>
</gene>